<dbReference type="GO" id="GO:0005886">
    <property type="term" value="C:plasma membrane"/>
    <property type="evidence" value="ECO:0007669"/>
    <property type="project" value="TreeGrafter"/>
</dbReference>
<feature type="domain" description="Multidrug resistance protein MdtA-like alpha-helical hairpin" evidence="4">
    <location>
        <begin position="115"/>
        <end position="184"/>
    </location>
</feature>
<dbReference type="AlphaFoldDB" id="B4DBB6"/>
<dbReference type="FunFam" id="2.40.420.20:FF:000001">
    <property type="entry name" value="Efflux RND transporter periplasmic adaptor subunit"/>
    <property type="match status" value="1"/>
</dbReference>
<dbReference type="GO" id="GO:0046677">
    <property type="term" value="P:response to antibiotic"/>
    <property type="evidence" value="ECO:0007669"/>
    <property type="project" value="TreeGrafter"/>
</dbReference>
<dbReference type="Gene3D" id="1.10.287.470">
    <property type="entry name" value="Helix hairpin bin"/>
    <property type="match status" value="1"/>
</dbReference>
<feature type="domain" description="Multidrug resistance protein MdtA-like barrel-sandwich hybrid" evidence="5">
    <location>
        <begin position="74"/>
        <end position="216"/>
    </location>
</feature>
<evidence type="ECO:0000259" key="6">
    <source>
        <dbReference type="Pfam" id="PF25944"/>
    </source>
</evidence>
<dbReference type="SUPFAM" id="SSF111369">
    <property type="entry name" value="HlyD-like secretion proteins"/>
    <property type="match status" value="1"/>
</dbReference>
<dbReference type="InterPro" id="IPR058625">
    <property type="entry name" value="MdtA-like_BSH"/>
</dbReference>
<proteinExistence type="inferred from homology"/>
<comment type="subcellular location">
    <subcellularLocation>
        <location evidence="1">Cell envelope</location>
    </subcellularLocation>
</comment>
<dbReference type="NCBIfam" id="TIGR01730">
    <property type="entry name" value="RND_mfp"/>
    <property type="match status" value="1"/>
</dbReference>
<dbReference type="Gene3D" id="2.40.50.100">
    <property type="match status" value="1"/>
</dbReference>
<dbReference type="InterPro" id="IPR006143">
    <property type="entry name" value="RND_pump_MFP"/>
</dbReference>
<dbReference type="InterPro" id="IPR058626">
    <property type="entry name" value="MdtA-like_b-barrel"/>
</dbReference>
<gene>
    <name evidence="8" type="ORF">CfE428DRAFT_6207</name>
</gene>
<evidence type="ECO:0000313" key="9">
    <source>
        <dbReference type="Proteomes" id="UP000005824"/>
    </source>
</evidence>
<organism evidence="8 9">
    <name type="scientific">Chthoniobacter flavus Ellin428</name>
    <dbReference type="NCBI Taxonomy" id="497964"/>
    <lineage>
        <taxon>Bacteria</taxon>
        <taxon>Pseudomonadati</taxon>
        <taxon>Verrucomicrobiota</taxon>
        <taxon>Spartobacteria</taxon>
        <taxon>Chthoniobacterales</taxon>
        <taxon>Chthoniobacteraceae</taxon>
        <taxon>Chthoniobacter</taxon>
    </lineage>
</organism>
<dbReference type="InterPro" id="IPR058627">
    <property type="entry name" value="MdtA-like_C"/>
</dbReference>
<dbReference type="PANTHER" id="PTHR30158:SF10">
    <property type="entry name" value="CATION EFFLUX PUMP"/>
    <property type="match status" value="1"/>
</dbReference>
<dbReference type="Proteomes" id="UP000005824">
    <property type="component" value="Unassembled WGS sequence"/>
</dbReference>
<dbReference type="InParanoid" id="B4DBB6"/>
<dbReference type="EMBL" id="ABVL01000036">
    <property type="protein sequence ID" value="EDY16304.1"/>
    <property type="molecule type" value="Genomic_DNA"/>
</dbReference>
<accession>B4DBB6</accession>
<dbReference type="Pfam" id="PF25967">
    <property type="entry name" value="RND-MFP_C"/>
    <property type="match status" value="1"/>
</dbReference>
<evidence type="ECO:0000259" key="5">
    <source>
        <dbReference type="Pfam" id="PF25917"/>
    </source>
</evidence>
<evidence type="ECO:0000259" key="7">
    <source>
        <dbReference type="Pfam" id="PF25967"/>
    </source>
</evidence>
<dbReference type="Pfam" id="PF25917">
    <property type="entry name" value="BSH_RND"/>
    <property type="match status" value="1"/>
</dbReference>
<evidence type="ECO:0000256" key="1">
    <source>
        <dbReference type="ARBA" id="ARBA00004196"/>
    </source>
</evidence>
<dbReference type="Gene3D" id="2.40.30.170">
    <property type="match status" value="1"/>
</dbReference>
<dbReference type="InterPro" id="IPR058624">
    <property type="entry name" value="MdtA-like_HH"/>
</dbReference>
<dbReference type="Pfam" id="PF25944">
    <property type="entry name" value="Beta-barrel_RND"/>
    <property type="match status" value="1"/>
</dbReference>
<dbReference type="eggNOG" id="COG0845">
    <property type="taxonomic scope" value="Bacteria"/>
</dbReference>
<feature type="domain" description="Multidrug resistance protein MdtA-like C-terminal permuted SH3" evidence="7">
    <location>
        <begin position="319"/>
        <end position="377"/>
    </location>
</feature>
<comment type="similarity">
    <text evidence="2">Belongs to the membrane fusion protein (MFP) (TC 8.A.1) family.</text>
</comment>
<dbReference type="GO" id="GO:0030313">
    <property type="term" value="C:cell envelope"/>
    <property type="evidence" value="ECO:0007669"/>
    <property type="project" value="UniProtKB-SubCell"/>
</dbReference>
<comment type="caution">
    <text evidence="8">The sequence shown here is derived from an EMBL/GenBank/DDBJ whole genome shotgun (WGS) entry which is preliminary data.</text>
</comment>
<reference evidence="8 9" key="1">
    <citation type="journal article" date="2011" name="J. Bacteriol.">
        <title>Genome sequence of Chthoniobacter flavus Ellin428, an aerobic heterotrophic soil bacterium.</title>
        <authorList>
            <person name="Kant R."/>
            <person name="van Passel M.W."/>
            <person name="Palva A."/>
            <person name="Lucas S."/>
            <person name="Lapidus A."/>
            <person name="Glavina Del Rio T."/>
            <person name="Dalin E."/>
            <person name="Tice H."/>
            <person name="Bruce D."/>
            <person name="Goodwin L."/>
            <person name="Pitluck S."/>
            <person name="Larimer F.W."/>
            <person name="Land M.L."/>
            <person name="Hauser L."/>
            <person name="Sangwan P."/>
            <person name="de Vos W.M."/>
            <person name="Janssen P.H."/>
            <person name="Smidt H."/>
        </authorList>
    </citation>
    <scope>NUCLEOTIDE SEQUENCE [LARGE SCALE GENOMIC DNA]</scope>
    <source>
        <strain evidence="8 9">Ellin428</strain>
    </source>
</reference>
<dbReference type="Pfam" id="PF25876">
    <property type="entry name" value="HH_MFP_RND"/>
    <property type="match status" value="1"/>
</dbReference>
<dbReference type="GO" id="GO:0022857">
    <property type="term" value="F:transmembrane transporter activity"/>
    <property type="evidence" value="ECO:0007669"/>
    <property type="project" value="InterPro"/>
</dbReference>
<evidence type="ECO:0000313" key="8">
    <source>
        <dbReference type="EMBL" id="EDY16304.1"/>
    </source>
</evidence>
<evidence type="ECO:0000256" key="3">
    <source>
        <dbReference type="SAM" id="MobiDB-lite"/>
    </source>
</evidence>
<keyword evidence="9" id="KW-1185">Reference proteome</keyword>
<dbReference type="Gene3D" id="2.40.420.20">
    <property type="match status" value="1"/>
</dbReference>
<dbReference type="PANTHER" id="PTHR30158">
    <property type="entry name" value="ACRA/E-RELATED COMPONENT OF DRUG EFFLUX TRANSPORTER"/>
    <property type="match status" value="1"/>
</dbReference>
<protein>
    <submittedName>
        <fullName evidence="8">Efflux transporter, RND family, MFP subunit</fullName>
    </submittedName>
</protein>
<dbReference type="STRING" id="497964.CfE428DRAFT_6207"/>
<sequence>MNLKMFRSQVRAAVMKSPGQGAIPLVMALSLGLAGCGKPPAAQPPPPPIVTVSTPLDREVTDWDEYTGHLVSPETANINARISGIIEAAPFKEGALVKKGDVLFIIDDRPFKADLENKQANVVKDEAQVALTKAQLSRSDDLLKKKTISQQEYDSSKAGFDQANAQLTADKAAADTSKLNLDWTRVTAPISGRVSRMYITVGNLVNGGAGQATLLTTIVSVDPMYCYVSVPERSFLKYEAYARRTKGENVRDAKIPCFMQLENEKGFPHEGTIDFIDNSVDPGTGTIQLRGVIPNPKGELTPGLFAQMRITGSGPYKTLLVPDLAVGAEQNERYLMVVEKDDTVAVRKVQLGELFGSLRSITEGLKPDERVIVNGLQLVRPGGKVTPKSAPISAEAIAALDASTSGIDTTHSSPDAPAKSEP</sequence>
<feature type="compositionally biased region" description="Polar residues" evidence="3">
    <location>
        <begin position="403"/>
        <end position="413"/>
    </location>
</feature>
<name>B4DBB6_9BACT</name>
<evidence type="ECO:0000259" key="4">
    <source>
        <dbReference type="Pfam" id="PF25876"/>
    </source>
</evidence>
<feature type="region of interest" description="Disordered" evidence="3">
    <location>
        <begin position="403"/>
        <end position="422"/>
    </location>
</feature>
<feature type="domain" description="Multidrug resistance protein MdtA-like beta-barrel" evidence="6">
    <location>
        <begin position="223"/>
        <end position="311"/>
    </location>
</feature>
<evidence type="ECO:0000256" key="2">
    <source>
        <dbReference type="ARBA" id="ARBA00009477"/>
    </source>
</evidence>